<dbReference type="Proteomes" id="UP001495910">
    <property type="component" value="Unassembled WGS sequence"/>
</dbReference>
<evidence type="ECO:0000256" key="1">
    <source>
        <dbReference type="SAM" id="SignalP"/>
    </source>
</evidence>
<evidence type="ECO:0000313" key="3">
    <source>
        <dbReference type="Proteomes" id="UP001495910"/>
    </source>
</evidence>
<organism evidence="2 3">
    <name type="scientific">Collimonas rhizosphaerae</name>
    <dbReference type="NCBI Taxonomy" id="3126357"/>
    <lineage>
        <taxon>Bacteria</taxon>
        <taxon>Pseudomonadati</taxon>
        <taxon>Pseudomonadota</taxon>
        <taxon>Betaproteobacteria</taxon>
        <taxon>Burkholderiales</taxon>
        <taxon>Oxalobacteraceae</taxon>
        <taxon>Collimonas</taxon>
    </lineage>
</organism>
<accession>A0ABU9PRK8</accession>
<evidence type="ECO:0008006" key="4">
    <source>
        <dbReference type="Google" id="ProtNLM"/>
    </source>
</evidence>
<keyword evidence="3" id="KW-1185">Reference proteome</keyword>
<gene>
    <name evidence="2" type="ORF">V8G57_04460</name>
</gene>
<dbReference type="RefSeq" id="WP_139220184.1">
    <property type="nucleotide sequence ID" value="NZ_JBANDC010000002.1"/>
</dbReference>
<feature type="chain" id="PRO_5046631450" description="Outer membrane beta-barrel porin/alpha-amylase" evidence="1">
    <location>
        <begin position="24"/>
        <end position="235"/>
    </location>
</feature>
<feature type="signal peptide" evidence="1">
    <location>
        <begin position="1"/>
        <end position="23"/>
    </location>
</feature>
<comment type="caution">
    <text evidence="2">The sequence shown here is derived from an EMBL/GenBank/DDBJ whole genome shotgun (WGS) entry which is preliminary data.</text>
</comment>
<protein>
    <recommendedName>
        <fullName evidence="4">Outer membrane beta-barrel porin/alpha-amylase</fullName>
    </recommendedName>
</protein>
<name>A0ABU9PRK8_9BURK</name>
<evidence type="ECO:0000313" key="2">
    <source>
        <dbReference type="EMBL" id="MEM4986638.1"/>
    </source>
</evidence>
<keyword evidence="1" id="KW-0732">Signal</keyword>
<dbReference type="EMBL" id="JBANDC010000002">
    <property type="protein sequence ID" value="MEM4986638.1"/>
    <property type="molecule type" value="Genomic_DNA"/>
</dbReference>
<reference evidence="2 3" key="1">
    <citation type="submission" date="2024-02" db="EMBL/GenBank/DDBJ databases">
        <title>Draft genome sequence of Collimonas sp. strain H4R21, an effective mineral-weathering bacterial strain isolated from the beech rhizosphere.</title>
        <authorList>
            <person name="Morin E."/>
            <person name="Uroz S."/>
            <person name="Leveau J.H.J."/>
            <person name="Kumar R."/>
            <person name="Rey M.W."/>
            <person name="Pham J."/>
        </authorList>
    </citation>
    <scope>NUCLEOTIDE SEQUENCE [LARGE SCALE GENOMIC DNA]</scope>
    <source>
        <strain evidence="2 3">H4R21</strain>
    </source>
</reference>
<proteinExistence type="predicted"/>
<sequence>MKKILASGALLASGVVASPNAMASGALNVDDAAIVEPHACQLESWLRFNRDRTERWFMPACNATGNLEIAAGGAVQRDIQGPYMAHAQIQLKTILKKLQTNDVGIGLIAGADRETEAGGRENVLHSYAKIPVTLSLSDDVFLLHVNLGAIYSNTQHAARLTWGMGMEKMLSRRVTSIAEIYGEDKGKPSYQAGLRTVLIPDRVELSTTFGNVIGSARAGQFIAIAIRFSLPGLLP</sequence>